<dbReference type="OrthoDB" id="9805134at2"/>
<dbReference type="PROSITE" id="PS50977">
    <property type="entry name" value="HTH_TETR_2"/>
    <property type="match status" value="1"/>
</dbReference>
<dbReference type="PANTHER" id="PTHR30055">
    <property type="entry name" value="HTH-TYPE TRANSCRIPTIONAL REGULATOR RUTR"/>
    <property type="match status" value="1"/>
</dbReference>
<dbReference type="PANTHER" id="PTHR30055:SF226">
    <property type="entry name" value="HTH-TYPE TRANSCRIPTIONAL REGULATOR PKSA"/>
    <property type="match status" value="1"/>
</dbReference>
<evidence type="ECO:0000313" key="4">
    <source>
        <dbReference type="EMBL" id="QDY70647.1"/>
    </source>
</evidence>
<dbReference type="KEGG" id="lit:FPZ52_13250"/>
<name>A0A5B8J867_9RHOB</name>
<reference evidence="4 5" key="1">
    <citation type="submission" date="2019-07" db="EMBL/GenBank/DDBJ databases">
        <title>Litoreibacter alkalisoli sp. nov., isolated from saline-alkaline soil.</title>
        <authorList>
            <person name="Wang S."/>
            <person name="Xu L."/>
            <person name="Xing Y.-T."/>
            <person name="Sun J.-Q."/>
        </authorList>
    </citation>
    <scope>NUCLEOTIDE SEQUENCE [LARGE SCALE GENOMIC DNA]</scope>
    <source>
        <strain evidence="4 5">LN3S51</strain>
        <plasmid evidence="4 5">unnamed1</plasmid>
    </source>
</reference>
<organism evidence="4 5">
    <name type="scientific">Qingshengfaniella alkalisoli</name>
    <dbReference type="NCBI Taxonomy" id="2599296"/>
    <lineage>
        <taxon>Bacteria</taxon>
        <taxon>Pseudomonadati</taxon>
        <taxon>Pseudomonadota</taxon>
        <taxon>Alphaproteobacteria</taxon>
        <taxon>Rhodobacterales</taxon>
        <taxon>Paracoccaceae</taxon>
        <taxon>Qingshengfaniella</taxon>
    </lineage>
</organism>
<dbReference type="InterPro" id="IPR001647">
    <property type="entry name" value="HTH_TetR"/>
</dbReference>
<evidence type="ECO:0000259" key="3">
    <source>
        <dbReference type="PROSITE" id="PS50977"/>
    </source>
</evidence>
<dbReference type="Gene3D" id="1.10.357.10">
    <property type="entry name" value="Tetracycline Repressor, domain 2"/>
    <property type="match status" value="1"/>
</dbReference>
<dbReference type="EMBL" id="CP042262">
    <property type="protein sequence ID" value="QDY70647.1"/>
    <property type="molecule type" value="Genomic_DNA"/>
</dbReference>
<evidence type="ECO:0000256" key="1">
    <source>
        <dbReference type="ARBA" id="ARBA00023125"/>
    </source>
</evidence>
<feature type="DNA-binding region" description="H-T-H motif" evidence="2">
    <location>
        <begin position="50"/>
        <end position="69"/>
    </location>
</feature>
<keyword evidence="1 2" id="KW-0238">DNA-binding</keyword>
<dbReference type="Proteomes" id="UP000318483">
    <property type="component" value="Plasmid unnamed1"/>
</dbReference>
<accession>A0A5B8J867</accession>
<dbReference type="SUPFAM" id="SSF46689">
    <property type="entry name" value="Homeodomain-like"/>
    <property type="match status" value="1"/>
</dbReference>
<geneLocation type="plasmid" evidence="4 5">
    <name>unnamed1</name>
</geneLocation>
<dbReference type="PRINTS" id="PR00455">
    <property type="entry name" value="HTHTETR"/>
</dbReference>
<dbReference type="AlphaFoldDB" id="A0A5B8J867"/>
<dbReference type="Pfam" id="PF00440">
    <property type="entry name" value="TetR_N"/>
    <property type="match status" value="1"/>
</dbReference>
<keyword evidence="5" id="KW-1185">Reference proteome</keyword>
<dbReference type="GO" id="GO:0000976">
    <property type="term" value="F:transcription cis-regulatory region binding"/>
    <property type="evidence" value="ECO:0007669"/>
    <property type="project" value="TreeGrafter"/>
</dbReference>
<dbReference type="InterPro" id="IPR009057">
    <property type="entry name" value="Homeodomain-like_sf"/>
</dbReference>
<gene>
    <name evidence="4" type="ORF">FPZ52_13250</name>
</gene>
<evidence type="ECO:0000313" key="5">
    <source>
        <dbReference type="Proteomes" id="UP000318483"/>
    </source>
</evidence>
<keyword evidence="4" id="KW-0614">Plasmid</keyword>
<sequence>MMAPPYAMIRSGPMPAHNRRTQAERSLETTTSILEATLSCILDKGLINTSTTEVARRAGVSRGALLHHYPVKEALMAEALRMLLHREIAAADDRAKSVVEENIDVDQFIDFVWERFSGDLYMVSMEFVNASRTDPKIREALIPVATEFNEAYGRVWERVTGSGDDPETRMRQKIEITAIMCLARGMATQTIWREEPELFRETIDYWKRLLKLARDARDKGLNI</sequence>
<feature type="domain" description="HTH tetR-type" evidence="3">
    <location>
        <begin position="27"/>
        <end position="87"/>
    </location>
</feature>
<protein>
    <submittedName>
        <fullName evidence="4">TetR/AcrR family transcriptional regulator</fullName>
    </submittedName>
</protein>
<proteinExistence type="predicted"/>
<dbReference type="GO" id="GO:0003700">
    <property type="term" value="F:DNA-binding transcription factor activity"/>
    <property type="evidence" value="ECO:0007669"/>
    <property type="project" value="TreeGrafter"/>
</dbReference>
<dbReference type="InterPro" id="IPR050109">
    <property type="entry name" value="HTH-type_TetR-like_transc_reg"/>
</dbReference>
<evidence type="ECO:0000256" key="2">
    <source>
        <dbReference type="PROSITE-ProRule" id="PRU00335"/>
    </source>
</evidence>